<comment type="caution">
    <text evidence="1">The sequence shown here is derived from an EMBL/GenBank/DDBJ whole genome shotgun (WGS) entry which is preliminary data.</text>
</comment>
<sequence>MKATTNCPSTLKILQKLKNVTDAVTNFGKALCSSASISWSPHKSENRPASFVLGFTSGANSTPQELSLIISFHQITSTIFSL</sequence>
<reference evidence="1 2" key="2">
    <citation type="journal article" date="2022" name="Mol. Ecol. Resour.">
        <title>The genomes of chicory, endive, great burdock and yacon provide insights into Asteraceae paleo-polyploidization history and plant inulin production.</title>
        <authorList>
            <person name="Fan W."/>
            <person name="Wang S."/>
            <person name="Wang H."/>
            <person name="Wang A."/>
            <person name="Jiang F."/>
            <person name="Liu H."/>
            <person name="Zhao H."/>
            <person name="Xu D."/>
            <person name="Zhang Y."/>
        </authorList>
    </citation>
    <scope>NUCLEOTIDE SEQUENCE [LARGE SCALE GENOMIC DNA]</scope>
    <source>
        <strain evidence="2">cv. Niubang</strain>
    </source>
</reference>
<protein>
    <submittedName>
        <fullName evidence="1">Uncharacterized protein</fullName>
    </submittedName>
</protein>
<accession>A0ACB8Z4U1</accession>
<keyword evidence="2" id="KW-1185">Reference proteome</keyword>
<dbReference type="EMBL" id="CM042057">
    <property type="protein sequence ID" value="KAI3692623.1"/>
    <property type="molecule type" value="Genomic_DNA"/>
</dbReference>
<reference evidence="2" key="1">
    <citation type="journal article" date="2022" name="Mol. Ecol. Resour.">
        <title>The genomes of chicory, endive, great burdock and yacon provide insights into Asteraceae palaeo-polyploidization history and plant inulin production.</title>
        <authorList>
            <person name="Fan W."/>
            <person name="Wang S."/>
            <person name="Wang H."/>
            <person name="Wang A."/>
            <person name="Jiang F."/>
            <person name="Liu H."/>
            <person name="Zhao H."/>
            <person name="Xu D."/>
            <person name="Zhang Y."/>
        </authorList>
    </citation>
    <scope>NUCLEOTIDE SEQUENCE [LARGE SCALE GENOMIC DNA]</scope>
    <source>
        <strain evidence="2">cv. Niubang</strain>
    </source>
</reference>
<dbReference type="Proteomes" id="UP001055879">
    <property type="component" value="Linkage Group LG11"/>
</dbReference>
<name>A0ACB8Z4U1_ARCLA</name>
<evidence type="ECO:0000313" key="2">
    <source>
        <dbReference type="Proteomes" id="UP001055879"/>
    </source>
</evidence>
<evidence type="ECO:0000313" key="1">
    <source>
        <dbReference type="EMBL" id="KAI3692623.1"/>
    </source>
</evidence>
<gene>
    <name evidence="1" type="ORF">L6452_32443</name>
</gene>
<proteinExistence type="predicted"/>
<organism evidence="1 2">
    <name type="scientific">Arctium lappa</name>
    <name type="common">Greater burdock</name>
    <name type="synonym">Lappa major</name>
    <dbReference type="NCBI Taxonomy" id="4217"/>
    <lineage>
        <taxon>Eukaryota</taxon>
        <taxon>Viridiplantae</taxon>
        <taxon>Streptophyta</taxon>
        <taxon>Embryophyta</taxon>
        <taxon>Tracheophyta</taxon>
        <taxon>Spermatophyta</taxon>
        <taxon>Magnoliopsida</taxon>
        <taxon>eudicotyledons</taxon>
        <taxon>Gunneridae</taxon>
        <taxon>Pentapetalae</taxon>
        <taxon>asterids</taxon>
        <taxon>campanulids</taxon>
        <taxon>Asterales</taxon>
        <taxon>Asteraceae</taxon>
        <taxon>Carduoideae</taxon>
        <taxon>Cardueae</taxon>
        <taxon>Arctiinae</taxon>
        <taxon>Arctium</taxon>
    </lineage>
</organism>